<proteinExistence type="predicted"/>
<feature type="transmembrane region" description="Helical" evidence="5">
    <location>
        <begin position="274"/>
        <end position="293"/>
    </location>
</feature>
<feature type="transmembrane region" description="Helical" evidence="5">
    <location>
        <begin position="162"/>
        <end position="182"/>
    </location>
</feature>
<dbReference type="InterPro" id="IPR020846">
    <property type="entry name" value="MFS_dom"/>
</dbReference>
<feature type="domain" description="Major facilitator superfamily (MFS) profile" evidence="6">
    <location>
        <begin position="12"/>
        <end position="391"/>
    </location>
</feature>
<organism evidence="7 8">
    <name type="scientific">Pseudonocardia acidicola</name>
    <dbReference type="NCBI Taxonomy" id="2724939"/>
    <lineage>
        <taxon>Bacteria</taxon>
        <taxon>Bacillati</taxon>
        <taxon>Actinomycetota</taxon>
        <taxon>Actinomycetes</taxon>
        <taxon>Pseudonocardiales</taxon>
        <taxon>Pseudonocardiaceae</taxon>
        <taxon>Pseudonocardia</taxon>
    </lineage>
</organism>
<keyword evidence="8" id="KW-1185">Reference proteome</keyword>
<feature type="transmembrane region" description="Helical" evidence="5">
    <location>
        <begin position="237"/>
        <end position="262"/>
    </location>
</feature>
<evidence type="ECO:0000256" key="1">
    <source>
        <dbReference type="ARBA" id="ARBA00004651"/>
    </source>
</evidence>
<dbReference type="RefSeq" id="WP_169380895.1">
    <property type="nucleotide sequence ID" value="NZ_JAAXLA010000012.1"/>
</dbReference>
<feature type="transmembrane region" description="Helical" evidence="5">
    <location>
        <begin position="77"/>
        <end position="108"/>
    </location>
</feature>
<keyword evidence="3 5" id="KW-1133">Transmembrane helix</keyword>
<feature type="transmembrane region" description="Helical" evidence="5">
    <location>
        <begin position="332"/>
        <end position="355"/>
    </location>
</feature>
<feature type="transmembrane region" description="Helical" evidence="5">
    <location>
        <begin position="367"/>
        <end position="387"/>
    </location>
</feature>
<feature type="transmembrane region" description="Helical" evidence="5">
    <location>
        <begin position="50"/>
        <end position="70"/>
    </location>
</feature>
<dbReference type="EMBL" id="JAAXLA010000012">
    <property type="protein sequence ID" value="NMH97454.1"/>
    <property type="molecule type" value="Genomic_DNA"/>
</dbReference>
<dbReference type="Proteomes" id="UP000820669">
    <property type="component" value="Unassembled WGS sequence"/>
</dbReference>
<evidence type="ECO:0000256" key="5">
    <source>
        <dbReference type="SAM" id="Phobius"/>
    </source>
</evidence>
<dbReference type="SUPFAM" id="SSF103473">
    <property type="entry name" value="MFS general substrate transporter"/>
    <property type="match status" value="1"/>
</dbReference>
<dbReference type="InterPro" id="IPR011701">
    <property type="entry name" value="MFS"/>
</dbReference>
<feature type="transmembrane region" description="Helical" evidence="5">
    <location>
        <begin position="12"/>
        <end position="30"/>
    </location>
</feature>
<feature type="transmembrane region" description="Helical" evidence="5">
    <location>
        <begin position="208"/>
        <end position="231"/>
    </location>
</feature>
<name>A0ABX1S964_9PSEU</name>
<reference evidence="7 8" key="1">
    <citation type="submission" date="2020-04" db="EMBL/GenBank/DDBJ databases">
        <authorList>
            <person name="Klaysubun C."/>
            <person name="Duangmal K."/>
            <person name="Lipun K."/>
        </authorList>
    </citation>
    <scope>NUCLEOTIDE SEQUENCE [LARGE SCALE GENOMIC DNA]</scope>
    <source>
        <strain evidence="7 8">K10HN5</strain>
    </source>
</reference>
<protein>
    <submittedName>
        <fullName evidence="7">MFS transporter</fullName>
    </submittedName>
</protein>
<dbReference type="PROSITE" id="PS50850">
    <property type="entry name" value="MFS"/>
    <property type="match status" value="1"/>
</dbReference>
<dbReference type="Gene3D" id="1.20.1250.20">
    <property type="entry name" value="MFS general substrate transporter like domains"/>
    <property type="match status" value="2"/>
</dbReference>
<keyword evidence="4 5" id="KW-0472">Membrane</keyword>
<feature type="transmembrane region" description="Helical" evidence="5">
    <location>
        <begin position="299"/>
        <end position="325"/>
    </location>
</feature>
<evidence type="ECO:0000313" key="7">
    <source>
        <dbReference type="EMBL" id="NMH97454.1"/>
    </source>
</evidence>
<comment type="caution">
    <text evidence="7">The sequence shown here is derived from an EMBL/GenBank/DDBJ whole genome shotgun (WGS) entry which is preliminary data.</text>
</comment>
<dbReference type="Pfam" id="PF07690">
    <property type="entry name" value="MFS_1"/>
    <property type="match status" value="1"/>
</dbReference>
<gene>
    <name evidence="7" type="ORF">HF526_09040</name>
</gene>
<evidence type="ECO:0000256" key="3">
    <source>
        <dbReference type="ARBA" id="ARBA00022989"/>
    </source>
</evidence>
<dbReference type="PANTHER" id="PTHR23527">
    <property type="entry name" value="BLL3282 PROTEIN"/>
    <property type="match status" value="1"/>
</dbReference>
<comment type="subcellular location">
    <subcellularLocation>
        <location evidence="1">Cell membrane</location>
        <topology evidence="1">Multi-pass membrane protein</topology>
    </subcellularLocation>
</comment>
<dbReference type="PANTHER" id="PTHR23527:SF1">
    <property type="entry name" value="BLL3282 PROTEIN"/>
    <property type="match status" value="1"/>
</dbReference>
<sequence length="394" mass="38558">MSAPTEAPPRGFATLLVLTMGAGPLALYAITALSPLLVHDLGLSRASLGALAGAAFLVAAVCAVLGGSLADRVPERLVTAFVLVGGGVALGLVTVASGLGWLLAAVVVSGAAQSLSNPVTNRLVSAHVPPERLGLLVGVKQSGVQLGQLAAGAALPGLAALAGWRTATACTAVVATSGLLLVRRAVPGRVVSATGASRGGRARIPADVWWLLGYTVLTASALQATNVYLPLFAHDSLGIGVAVAGATAAVAGGAGVVARIGWSRVAGGSDGQRPLLIGLASAAAGGALLLVAAERLGLAWLVWPAALVHGATALGSNAVVMLAVVRRARGGAVGGASAVLAFGLYAGFATGPAVFGQAVDGSVHFAPAWAVVAAVYLAAALVVAVWARVARSTP</sequence>
<dbReference type="InterPro" id="IPR052952">
    <property type="entry name" value="MFS-Transporter"/>
</dbReference>
<evidence type="ECO:0000313" key="8">
    <source>
        <dbReference type="Proteomes" id="UP000820669"/>
    </source>
</evidence>
<evidence type="ECO:0000256" key="4">
    <source>
        <dbReference type="ARBA" id="ARBA00023136"/>
    </source>
</evidence>
<keyword evidence="2 5" id="KW-0812">Transmembrane</keyword>
<dbReference type="InterPro" id="IPR036259">
    <property type="entry name" value="MFS_trans_sf"/>
</dbReference>
<evidence type="ECO:0000256" key="2">
    <source>
        <dbReference type="ARBA" id="ARBA00022692"/>
    </source>
</evidence>
<evidence type="ECO:0000259" key="6">
    <source>
        <dbReference type="PROSITE" id="PS50850"/>
    </source>
</evidence>
<accession>A0ABX1S964</accession>